<comment type="caution">
    <text evidence="1">The sequence shown here is derived from an EMBL/GenBank/DDBJ whole genome shotgun (WGS) entry which is preliminary data.</text>
</comment>
<sequence length="97" mass="10835">MYAMIGSGITCRKNARKGKSRTHGKAACPGHRCVRYRSPAQRLRRPLELLPLFHPFDGKVQRYSDVERLIAAISQKMLTCNIALSRLRDGLINAIGG</sequence>
<dbReference type="Proteomes" id="UP001303614">
    <property type="component" value="Unassembled WGS sequence"/>
</dbReference>
<name>A0ABU5Q210_9XANT</name>
<gene>
    <name evidence="1" type="ORF">VB146_17785</name>
</gene>
<accession>A0ABU5Q210</accession>
<proteinExistence type="predicted"/>
<reference evidence="1 2" key="1">
    <citation type="submission" date="2023-12" db="EMBL/GenBank/DDBJ databases">
        <title>Genome sequencing of Xanthomonas floridensis.</title>
        <authorList>
            <person name="Greer S."/>
            <person name="Harrison J."/>
            <person name="Grant M."/>
            <person name="Vicente J."/>
            <person name="Studholme D."/>
        </authorList>
    </citation>
    <scope>NUCLEOTIDE SEQUENCE [LARGE SCALE GENOMIC DNA]</scope>
    <source>
        <strain evidence="1 2">WHRI 8848</strain>
    </source>
</reference>
<organism evidence="1 2">
    <name type="scientific">Xanthomonas floridensis</name>
    <dbReference type="NCBI Taxonomy" id="1843580"/>
    <lineage>
        <taxon>Bacteria</taxon>
        <taxon>Pseudomonadati</taxon>
        <taxon>Pseudomonadota</taxon>
        <taxon>Gammaproteobacteria</taxon>
        <taxon>Lysobacterales</taxon>
        <taxon>Lysobacteraceae</taxon>
        <taxon>Xanthomonas</taxon>
    </lineage>
</organism>
<dbReference type="RefSeq" id="WP_239692214.1">
    <property type="nucleotide sequence ID" value="NZ_JAYFSN010000027.1"/>
</dbReference>
<evidence type="ECO:0000313" key="2">
    <source>
        <dbReference type="Proteomes" id="UP001303614"/>
    </source>
</evidence>
<protein>
    <submittedName>
        <fullName evidence="1">Winged helix-turn-helix transcriptional regulator</fullName>
    </submittedName>
</protein>
<dbReference type="EMBL" id="JAYFSO010000026">
    <property type="protein sequence ID" value="MEA5125662.1"/>
    <property type="molecule type" value="Genomic_DNA"/>
</dbReference>
<evidence type="ECO:0000313" key="1">
    <source>
        <dbReference type="EMBL" id="MEA5125662.1"/>
    </source>
</evidence>
<keyword evidence="2" id="KW-1185">Reference proteome</keyword>